<evidence type="ECO:0000313" key="4">
    <source>
        <dbReference type="Proteomes" id="UP000219374"/>
    </source>
</evidence>
<dbReference type="EMBL" id="OCND01000009">
    <property type="protein sequence ID" value="SOD56415.1"/>
    <property type="molecule type" value="Genomic_DNA"/>
</dbReference>
<proteinExistence type="predicted"/>
<feature type="signal peptide" evidence="1">
    <location>
        <begin position="1"/>
        <end position="25"/>
    </location>
</feature>
<protein>
    <recommendedName>
        <fullName evidence="2">DUF4426 domain-containing protein</fullName>
    </recommendedName>
</protein>
<evidence type="ECO:0000256" key="1">
    <source>
        <dbReference type="SAM" id="SignalP"/>
    </source>
</evidence>
<dbReference type="Gene3D" id="2.60.40.3340">
    <property type="entry name" value="Domain of unknown function DUF4426"/>
    <property type="match status" value="1"/>
</dbReference>
<evidence type="ECO:0000313" key="3">
    <source>
        <dbReference type="EMBL" id="SOD56415.1"/>
    </source>
</evidence>
<dbReference type="Proteomes" id="UP000219374">
    <property type="component" value="Unassembled WGS sequence"/>
</dbReference>
<name>A0A286DCN4_9GAMM</name>
<dbReference type="AlphaFoldDB" id="A0A286DCN4"/>
<gene>
    <name evidence="3" type="ORF">SAMN06296416_109122</name>
</gene>
<dbReference type="Pfam" id="PF14467">
    <property type="entry name" value="DUF4426"/>
    <property type="match status" value="1"/>
</dbReference>
<dbReference type="RefSeq" id="WP_238394687.1">
    <property type="nucleotide sequence ID" value="NZ_OCND01000009.1"/>
</dbReference>
<feature type="chain" id="PRO_5012063691" description="DUF4426 domain-containing protein" evidence="1">
    <location>
        <begin position="26"/>
        <end position="151"/>
    </location>
</feature>
<evidence type="ECO:0000259" key="2">
    <source>
        <dbReference type="Pfam" id="PF14467"/>
    </source>
</evidence>
<reference evidence="3 4" key="1">
    <citation type="submission" date="2017-09" db="EMBL/GenBank/DDBJ databases">
        <authorList>
            <person name="Ehlers B."/>
            <person name="Leendertz F.H."/>
        </authorList>
    </citation>
    <scope>NUCLEOTIDE SEQUENCE [LARGE SCALE GENOMIC DNA]</scope>
    <source>
        <strain evidence="3 4">CGMCC 1.10978</strain>
    </source>
</reference>
<feature type="domain" description="DUF4426" evidence="2">
    <location>
        <begin position="37"/>
        <end position="151"/>
    </location>
</feature>
<organism evidence="3 4">
    <name type="scientific">Pseudoxanthomonas wuyuanensis</name>
    <dbReference type="NCBI Taxonomy" id="1073196"/>
    <lineage>
        <taxon>Bacteria</taxon>
        <taxon>Pseudomonadati</taxon>
        <taxon>Pseudomonadota</taxon>
        <taxon>Gammaproteobacteria</taxon>
        <taxon>Lysobacterales</taxon>
        <taxon>Lysobacteraceae</taxon>
        <taxon>Pseudoxanthomonas</taxon>
    </lineage>
</organism>
<keyword evidence="4" id="KW-1185">Reference proteome</keyword>
<keyword evidence="1" id="KW-0732">Signal</keyword>
<accession>A0A286DCN4</accession>
<dbReference type="InterPro" id="IPR025218">
    <property type="entry name" value="DUF4426"/>
</dbReference>
<sequence>MRRYCLPLLCLLALAACSGGESPRAAEFVAPVPAESDFGDLRVRYNALPTMALSEAVAKQYGVERDPGTALVVIALRRVRGGEETDTDGEVALQASDLSGARQNIALRVIDIGDYSDHIGIARVSPRNSYRFEVAVDSGGRKETLQFQRNF</sequence>
<dbReference type="PROSITE" id="PS51257">
    <property type="entry name" value="PROKAR_LIPOPROTEIN"/>
    <property type="match status" value="1"/>
</dbReference>